<dbReference type="Proteomes" id="UP000216188">
    <property type="component" value="Unassembled WGS sequence"/>
</dbReference>
<protein>
    <submittedName>
        <fullName evidence="2">Uncharacterized protein</fullName>
    </submittedName>
</protein>
<sequence length="37" mass="4020">MVDFGEDASQASCGFLYKNEPDLSPRLSQSASKWTPG</sequence>
<evidence type="ECO:0000313" key="2">
    <source>
        <dbReference type="EMBL" id="OYR23065.1"/>
    </source>
</evidence>
<evidence type="ECO:0000313" key="3">
    <source>
        <dbReference type="Proteomes" id="UP000216188"/>
    </source>
</evidence>
<name>A0A256G7E4_9HYPH</name>
<reference evidence="2 3" key="1">
    <citation type="submission" date="2017-07" db="EMBL/GenBank/DDBJ databases">
        <title>Phylogenetic study on the rhizospheric bacterium Ochrobactrum sp. A44.</title>
        <authorList>
            <person name="Krzyzanowska D.M."/>
            <person name="Ossowicki A."/>
            <person name="Rajewska M."/>
            <person name="Maciag T."/>
            <person name="Kaczynski Z."/>
            <person name="Czerwicka M."/>
            <person name="Jafra S."/>
        </authorList>
    </citation>
    <scope>NUCLEOTIDE SEQUENCE [LARGE SCALE GENOMIC DNA]</scope>
    <source>
        <strain evidence="2 3">CCUG 30717</strain>
    </source>
</reference>
<gene>
    <name evidence="2" type="ORF">CEV34_3809</name>
</gene>
<organism evidence="2 3">
    <name type="scientific">Brucella pseudogrignonensis</name>
    <dbReference type="NCBI Taxonomy" id="419475"/>
    <lineage>
        <taxon>Bacteria</taxon>
        <taxon>Pseudomonadati</taxon>
        <taxon>Pseudomonadota</taxon>
        <taxon>Alphaproteobacteria</taxon>
        <taxon>Hyphomicrobiales</taxon>
        <taxon>Brucellaceae</taxon>
        <taxon>Brucella/Ochrobactrum group</taxon>
        <taxon>Brucella</taxon>
    </lineage>
</organism>
<feature type="region of interest" description="Disordered" evidence="1">
    <location>
        <begin position="16"/>
        <end position="37"/>
    </location>
</feature>
<comment type="caution">
    <text evidence="2">The sequence shown here is derived from an EMBL/GenBank/DDBJ whole genome shotgun (WGS) entry which is preliminary data.</text>
</comment>
<dbReference type="AlphaFoldDB" id="A0A256G7E4"/>
<feature type="compositionally biased region" description="Polar residues" evidence="1">
    <location>
        <begin position="26"/>
        <end position="37"/>
    </location>
</feature>
<accession>A0A256G7E4</accession>
<evidence type="ECO:0000256" key="1">
    <source>
        <dbReference type="SAM" id="MobiDB-lite"/>
    </source>
</evidence>
<dbReference type="EMBL" id="NNRM01000041">
    <property type="protein sequence ID" value="OYR23065.1"/>
    <property type="molecule type" value="Genomic_DNA"/>
</dbReference>
<keyword evidence="3" id="KW-1185">Reference proteome</keyword>
<proteinExistence type="predicted"/>